<evidence type="ECO:0000313" key="1">
    <source>
        <dbReference type="EMBL" id="GAG22946.1"/>
    </source>
</evidence>
<name>X0XDD5_9ZZZZ</name>
<protein>
    <submittedName>
        <fullName evidence="1">Uncharacterized protein</fullName>
    </submittedName>
</protein>
<gene>
    <name evidence="1" type="ORF">S01H1_49521</name>
</gene>
<accession>X0XDD5</accession>
<proteinExistence type="predicted"/>
<sequence>MRYKLRRATSSGSTVEVSIPKIVLDRAMRRLGLFLDKDIKKIAAVWRFDSFEGLYLTFERAMD</sequence>
<dbReference type="AlphaFoldDB" id="X0XDD5"/>
<organism evidence="1">
    <name type="scientific">marine sediment metagenome</name>
    <dbReference type="NCBI Taxonomy" id="412755"/>
    <lineage>
        <taxon>unclassified sequences</taxon>
        <taxon>metagenomes</taxon>
        <taxon>ecological metagenomes</taxon>
    </lineage>
</organism>
<comment type="caution">
    <text evidence="1">The sequence shown here is derived from an EMBL/GenBank/DDBJ whole genome shotgun (WGS) entry which is preliminary data.</text>
</comment>
<reference evidence="1" key="1">
    <citation type="journal article" date="2014" name="Front. Microbiol.">
        <title>High frequency of phylogenetically diverse reductive dehalogenase-homologous genes in deep subseafloor sedimentary metagenomes.</title>
        <authorList>
            <person name="Kawai M."/>
            <person name="Futagami T."/>
            <person name="Toyoda A."/>
            <person name="Takaki Y."/>
            <person name="Nishi S."/>
            <person name="Hori S."/>
            <person name="Arai W."/>
            <person name="Tsubouchi T."/>
            <person name="Morono Y."/>
            <person name="Uchiyama I."/>
            <person name="Ito T."/>
            <person name="Fujiyama A."/>
            <person name="Inagaki F."/>
            <person name="Takami H."/>
        </authorList>
    </citation>
    <scope>NUCLEOTIDE SEQUENCE</scope>
    <source>
        <strain evidence="1">Expedition CK06-06</strain>
    </source>
</reference>
<dbReference type="EMBL" id="BARS01031864">
    <property type="protein sequence ID" value="GAG22946.1"/>
    <property type="molecule type" value="Genomic_DNA"/>
</dbReference>